<evidence type="ECO:0000313" key="1">
    <source>
        <dbReference type="EMBL" id="KAK7015604.1"/>
    </source>
</evidence>
<comment type="caution">
    <text evidence="1">The sequence shown here is derived from an EMBL/GenBank/DDBJ whole genome shotgun (WGS) entry which is preliminary data.</text>
</comment>
<gene>
    <name evidence="1" type="ORF">R3P38DRAFT_2543242</name>
</gene>
<proteinExistence type="predicted"/>
<organism evidence="1 2">
    <name type="scientific">Favolaschia claudopus</name>
    <dbReference type="NCBI Taxonomy" id="2862362"/>
    <lineage>
        <taxon>Eukaryota</taxon>
        <taxon>Fungi</taxon>
        <taxon>Dikarya</taxon>
        <taxon>Basidiomycota</taxon>
        <taxon>Agaricomycotina</taxon>
        <taxon>Agaricomycetes</taxon>
        <taxon>Agaricomycetidae</taxon>
        <taxon>Agaricales</taxon>
        <taxon>Marasmiineae</taxon>
        <taxon>Mycenaceae</taxon>
        <taxon>Favolaschia</taxon>
    </lineage>
</organism>
<feature type="non-terminal residue" evidence="1">
    <location>
        <position position="1"/>
    </location>
</feature>
<name>A0AAW0ARD8_9AGAR</name>
<dbReference type="Proteomes" id="UP001362999">
    <property type="component" value="Unassembled WGS sequence"/>
</dbReference>
<dbReference type="AlphaFoldDB" id="A0AAW0ARD8"/>
<accession>A0AAW0ARD8</accession>
<dbReference type="EMBL" id="JAWWNJ010000053">
    <property type="protein sequence ID" value="KAK7015604.1"/>
    <property type="molecule type" value="Genomic_DNA"/>
</dbReference>
<keyword evidence="2" id="KW-1185">Reference proteome</keyword>
<reference evidence="1 2" key="1">
    <citation type="journal article" date="2024" name="J Genomics">
        <title>Draft genome sequencing and assembly of Favolaschia claudopus CIRM-BRFM 2984 isolated from oak limbs.</title>
        <authorList>
            <person name="Navarro D."/>
            <person name="Drula E."/>
            <person name="Chaduli D."/>
            <person name="Cazenave R."/>
            <person name="Ahrendt S."/>
            <person name="Wang J."/>
            <person name="Lipzen A."/>
            <person name="Daum C."/>
            <person name="Barry K."/>
            <person name="Grigoriev I.V."/>
            <person name="Favel A."/>
            <person name="Rosso M.N."/>
            <person name="Martin F."/>
        </authorList>
    </citation>
    <scope>NUCLEOTIDE SEQUENCE [LARGE SCALE GENOMIC DNA]</scope>
    <source>
        <strain evidence="1 2">CIRM-BRFM 2984</strain>
    </source>
</reference>
<evidence type="ECO:0000313" key="2">
    <source>
        <dbReference type="Proteomes" id="UP001362999"/>
    </source>
</evidence>
<sequence length="125" mass="14091">VAKAQASWTSHIYAFYHGNVSIEYRNDQLHHVFHCAARNCRRTVSRNQTTKDAKSTKNLRSHAVKCWGEDNVAAAMEVSNLSEARKLLKQNGGTRNQRLTDLFKAHAVAGGESFSHVPLTREQTR</sequence>
<protein>
    <submittedName>
        <fullName evidence="1">Uncharacterized protein</fullName>
    </submittedName>
</protein>